<reference evidence="2" key="1">
    <citation type="journal article" date="2021" name="mSystems">
        <title>Bacteria and Archaea Synergistically Convert Glycine Betaine to Biogenic Methane in the Formosa Cold Seep of the South China Sea.</title>
        <authorList>
            <person name="Li L."/>
            <person name="Zhang W."/>
            <person name="Zhang S."/>
            <person name="Song L."/>
            <person name="Sun Q."/>
            <person name="Zhang H."/>
            <person name="Xiang H."/>
            <person name="Dong X."/>
        </authorList>
    </citation>
    <scope>NUCLEOTIDE SEQUENCE</scope>
    <source>
        <strain evidence="2">ZWT</strain>
    </source>
</reference>
<keyword evidence="3" id="KW-1185">Reference proteome</keyword>
<dbReference type="RefSeq" id="WP_250859790.1">
    <property type="nucleotide sequence ID" value="NZ_JAGSOJ010000002.1"/>
</dbReference>
<evidence type="ECO:0000313" key="2">
    <source>
        <dbReference type="EMBL" id="MCM1990698.1"/>
    </source>
</evidence>
<dbReference type="EMBL" id="JAGSOJ010000002">
    <property type="protein sequence ID" value="MCM1990698.1"/>
    <property type="molecule type" value="Genomic_DNA"/>
</dbReference>
<dbReference type="Pfam" id="PF07875">
    <property type="entry name" value="Coat_F"/>
    <property type="match status" value="1"/>
</dbReference>
<feature type="region of interest" description="Disordered" evidence="1">
    <location>
        <begin position="63"/>
        <end position="91"/>
    </location>
</feature>
<dbReference type="AlphaFoldDB" id="A0A9J6P1P5"/>
<name>A0A9J6P1P5_9CLOT</name>
<comment type="caution">
    <text evidence="2">The sequence shown here is derived from an EMBL/GenBank/DDBJ whole genome shotgun (WGS) entry which is preliminary data.</text>
</comment>
<reference evidence="2" key="2">
    <citation type="submission" date="2021-04" db="EMBL/GenBank/DDBJ databases">
        <authorList>
            <person name="Dong X."/>
        </authorList>
    </citation>
    <scope>NUCLEOTIDE SEQUENCE</scope>
    <source>
        <strain evidence="2">ZWT</strain>
    </source>
</reference>
<dbReference type="InterPro" id="IPR009078">
    <property type="entry name" value="Ferritin-like_SF"/>
</dbReference>
<sequence>MEFKLTKKERFFLQDAKIQEKVCIQKYENYAQQAKDPELKQLLNKHAYQEQHHYDSISLLLQGKKPDLGGNEESNSSEEQQSNTNQNKHSEYTSIKNNFEGTMENENEKVMCLDLFSTEKYISSTYDNDIFECANSEVREVLQHIQKEEQTHGEEILNYMNSHGMYKVK</sequence>
<protein>
    <submittedName>
        <fullName evidence="2">Spore coat protein</fullName>
    </submittedName>
</protein>
<accession>A0A9J6P1P5</accession>
<proteinExistence type="predicted"/>
<feature type="compositionally biased region" description="Low complexity" evidence="1">
    <location>
        <begin position="71"/>
        <end position="87"/>
    </location>
</feature>
<dbReference type="CDD" id="cd00657">
    <property type="entry name" value="Ferritin_like"/>
    <property type="match status" value="1"/>
</dbReference>
<evidence type="ECO:0000313" key="3">
    <source>
        <dbReference type="Proteomes" id="UP001056429"/>
    </source>
</evidence>
<keyword evidence="2" id="KW-0167">Capsid protein</keyword>
<dbReference type="InterPro" id="IPR012851">
    <property type="entry name" value="Spore_coat_CotF-like"/>
</dbReference>
<dbReference type="InterPro" id="IPR012347">
    <property type="entry name" value="Ferritin-like"/>
</dbReference>
<gene>
    <name evidence="2" type="ORF">KDK92_13275</name>
</gene>
<dbReference type="Proteomes" id="UP001056429">
    <property type="component" value="Unassembled WGS sequence"/>
</dbReference>
<evidence type="ECO:0000256" key="1">
    <source>
        <dbReference type="SAM" id="MobiDB-lite"/>
    </source>
</evidence>
<dbReference type="Gene3D" id="1.20.1260.10">
    <property type="match status" value="1"/>
</dbReference>
<organism evidence="2 3">
    <name type="scientific">Oceanirhabdus seepicola</name>
    <dbReference type="NCBI Taxonomy" id="2828781"/>
    <lineage>
        <taxon>Bacteria</taxon>
        <taxon>Bacillati</taxon>
        <taxon>Bacillota</taxon>
        <taxon>Clostridia</taxon>
        <taxon>Eubacteriales</taxon>
        <taxon>Clostridiaceae</taxon>
        <taxon>Oceanirhabdus</taxon>
    </lineage>
</organism>
<dbReference type="SUPFAM" id="SSF47240">
    <property type="entry name" value="Ferritin-like"/>
    <property type="match status" value="1"/>
</dbReference>
<keyword evidence="2" id="KW-0946">Virion</keyword>